<organism evidence="2 3">
    <name type="scientific">Phytohabitans houttuyneae</name>
    <dbReference type="NCBI Taxonomy" id="1076126"/>
    <lineage>
        <taxon>Bacteria</taxon>
        <taxon>Bacillati</taxon>
        <taxon>Actinomycetota</taxon>
        <taxon>Actinomycetes</taxon>
        <taxon>Micromonosporales</taxon>
        <taxon>Micromonosporaceae</taxon>
    </lineage>
</organism>
<dbReference type="InterPro" id="IPR002372">
    <property type="entry name" value="PQQ_rpt_dom"/>
</dbReference>
<dbReference type="AlphaFoldDB" id="A0A6V8KHF8"/>
<evidence type="ECO:0000313" key="3">
    <source>
        <dbReference type="Proteomes" id="UP000482800"/>
    </source>
</evidence>
<comment type="caution">
    <text evidence="2">The sequence shown here is derived from an EMBL/GenBank/DDBJ whole genome shotgun (WGS) entry which is preliminary data.</text>
</comment>
<dbReference type="Gene3D" id="2.40.10.480">
    <property type="match status" value="1"/>
</dbReference>
<dbReference type="Proteomes" id="UP000482800">
    <property type="component" value="Unassembled WGS sequence"/>
</dbReference>
<dbReference type="Pfam" id="PF13360">
    <property type="entry name" value="PQQ_2"/>
    <property type="match status" value="1"/>
</dbReference>
<keyword evidence="3" id="KW-1185">Reference proteome</keyword>
<proteinExistence type="predicted"/>
<evidence type="ECO:0000313" key="2">
    <source>
        <dbReference type="EMBL" id="GFJ81838.1"/>
    </source>
</evidence>
<dbReference type="Gene3D" id="2.130.10.10">
    <property type="entry name" value="YVTN repeat-like/Quinoprotein amine dehydrogenase"/>
    <property type="match status" value="1"/>
</dbReference>
<protein>
    <recommendedName>
        <fullName evidence="1">Pyrrolo-quinoline quinone repeat domain-containing protein</fullName>
    </recommendedName>
</protein>
<dbReference type="SUPFAM" id="SSF50998">
    <property type="entry name" value="Quinoprotein alcohol dehydrogenase-like"/>
    <property type="match status" value="1"/>
</dbReference>
<gene>
    <name evidence="2" type="ORF">Phou_060180</name>
</gene>
<reference evidence="2 3" key="2">
    <citation type="submission" date="2020-03" db="EMBL/GenBank/DDBJ databases">
        <authorList>
            <person name="Ichikawa N."/>
            <person name="Kimura A."/>
            <person name="Kitahashi Y."/>
            <person name="Uohara A."/>
        </authorList>
    </citation>
    <scope>NUCLEOTIDE SEQUENCE [LARGE SCALE GENOMIC DNA]</scope>
    <source>
        <strain evidence="2 3">NBRC 108639</strain>
    </source>
</reference>
<dbReference type="EMBL" id="BLPF01000002">
    <property type="protein sequence ID" value="GFJ81838.1"/>
    <property type="molecule type" value="Genomic_DNA"/>
</dbReference>
<dbReference type="InterPro" id="IPR011047">
    <property type="entry name" value="Quinoprotein_ADH-like_sf"/>
</dbReference>
<evidence type="ECO:0000259" key="1">
    <source>
        <dbReference type="Pfam" id="PF13360"/>
    </source>
</evidence>
<dbReference type="InterPro" id="IPR015943">
    <property type="entry name" value="WD40/YVTN_repeat-like_dom_sf"/>
</dbReference>
<accession>A0A6V8KHF8</accession>
<sequence>MRVRVDVPDLAGKAGERGQLMVIDLGVVREAPEAVLGSRRGPRGWRWFAVFGLLAVLLAGGPEPVRGHLAEATVATAGKYVFSGPTGLYVVDGDTIRNYRLPGGEVGWQVTVPAQGRAQSAFLIDGTVLVTGDGADSRTSALDAETGRLRWERAGSPNFVGDGGLVLLTDPRPGVLTVRYEVVELATGAVRWELTDLAGEAVFHGGDRFVRWSLPDQVEVRDMGTGRVVTTGVVPPWDDDLLRSYSGSGVQVVGGMMLVPRYRGGRPVADAYDLDRLVLRWTADLDLSSMHVSECGDLLCVDQASAAGGVHAIEPETGRVRWSDSGAHRLERVGSVMVAYGMLEQPPRIRILDPANGNLRADLGRWEIGWPYGDDGRVVATRPSPDGGALIAELDVNRGKVRILGVTRDAFACHSGWALVICNREGDNTGIWYPRDRADR</sequence>
<name>A0A6V8KHF8_9ACTN</name>
<reference evidence="2 3" key="1">
    <citation type="submission" date="2020-03" db="EMBL/GenBank/DDBJ databases">
        <title>Whole genome shotgun sequence of Phytohabitans houttuyneae NBRC 108639.</title>
        <authorList>
            <person name="Komaki H."/>
            <person name="Tamura T."/>
        </authorList>
    </citation>
    <scope>NUCLEOTIDE SEQUENCE [LARGE SCALE GENOMIC DNA]</scope>
    <source>
        <strain evidence="2 3">NBRC 108639</strain>
    </source>
</reference>
<feature type="domain" description="Pyrrolo-quinoline quinone repeat" evidence="1">
    <location>
        <begin position="95"/>
        <end position="323"/>
    </location>
</feature>